<dbReference type="Gene3D" id="1.20.1250.20">
    <property type="entry name" value="MFS general substrate transporter like domains"/>
    <property type="match status" value="1"/>
</dbReference>
<proteinExistence type="inferred from homology"/>
<dbReference type="InterPro" id="IPR036259">
    <property type="entry name" value="MFS_trans_sf"/>
</dbReference>
<dbReference type="InterPro" id="IPR050820">
    <property type="entry name" value="MFS_Sugar_Transporter"/>
</dbReference>
<dbReference type="PANTHER" id="PTHR48023:SF4">
    <property type="entry name" value="D-XYLOSE-PROTON SYMPORTER-LIKE 2"/>
    <property type="match status" value="1"/>
</dbReference>
<organism evidence="9 10">
    <name type="scientific">Trifolium medium</name>
    <dbReference type="NCBI Taxonomy" id="97028"/>
    <lineage>
        <taxon>Eukaryota</taxon>
        <taxon>Viridiplantae</taxon>
        <taxon>Streptophyta</taxon>
        <taxon>Embryophyta</taxon>
        <taxon>Tracheophyta</taxon>
        <taxon>Spermatophyta</taxon>
        <taxon>Magnoliopsida</taxon>
        <taxon>eudicotyledons</taxon>
        <taxon>Gunneridae</taxon>
        <taxon>Pentapetalae</taxon>
        <taxon>rosids</taxon>
        <taxon>fabids</taxon>
        <taxon>Fabales</taxon>
        <taxon>Fabaceae</taxon>
        <taxon>Papilionoideae</taxon>
        <taxon>50 kb inversion clade</taxon>
        <taxon>NPAAA clade</taxon>
        <taxon>Hologalegina</taxon>
        <taxon>IRL clade</taxon>
        <taxon>Trifolieae</taxon>
        <taxon>Trifolium</taxon>
    </lineage>
</organism>
<evidence type="ECO:0000256" key="1">
    <source>
        <dbReference type="ARBA" id="ARBA00004141"/>
    </source>
</evidence>
<evidence type="ECO:0000256" key="5">
    <source>
        <dbReference type="ARBA" id="ARBA00022989"/>
    </source>
</evidence>
<feature type="non-terminal residue" evidence="9">
    <location>
        <position position="131"/>
    </location>
</feature>
<dbReference type="GO" id="GO:1904659">
    <property type="term" value="P:D-glucose transmembrane transport"/>
    <property type="evidence" value="ECO:0007669"/>
    <property type="project" value="TreeGrafter"/>
</dbReference>
<evidence type="ECO:0000313" key="9">
    <source>
        <dbReference type="EMBL" id="MCI17921.1"/>
    </source>
</evidence>
<dbReference type="InterPro" id="IPR005828">
    <property type="entry name" value="MFS_sugar_transport-like"/>
</dbReference>
<evidence type="ECO:0000256" key="6">
    <source>
        <dbReference type="ARBA" id="ARBA00023136"/>
    </source>
</evidence>
<comment type="caution">
    <text evidence="9">The sequence shown here is derived from an EMBL/GenBank/DDBJ whole genome shotgun (WGS) entry which is preliminary data.</text>
</comment>
<evidence type="ECO:0000256" key="7">
    <source>
        <dbReference type="SAM" id="Phobius"/>
    </source>
</evidence>
<dbReference type="PROSITE" id="PS50850">
    <property type="entry name" value="MFS"/>
    <property type="match status" value="1"/>
</dbReference>
<dbReference type="SUPFAM" id="SSF103473">
    <property type="entry name" value="MFS general substrate transporter"/>
    <property type="match status" value="1"/>
</dbReference>
<reference evidence="9 10" key="1">
    <citation type="journal article" date="2018" name="Front. Plant Sci.">
        <title>Red Clover (Trifolium pratense) and Zigzag Clover (T. medium) - A Picture of Genomic Similarities and Differences.</title>
        <authorList>
            <person name="Dluhosova J."/>
            <person name="Istvanek J."/>
            <person name="Nedelnik J."/>
            <person name="Repkova J."/>
        </authorList>
    </citation>
    <scope>NUCLEOTIDE SEQUENCE [LARGE SCALE GENOMIC DNA]</scope>
    <source>
        <strain evidence="10">cv. 10/8</strain>
        <tissue evidence="9">Leaf</tissue>
    </source>
</reference>
<evidence type="ECO:0000256" key="4">
    <source>
        <dbReference type="ARBA" id="ARBA00022692"/>
    </source>
</evidence>
<comment type="subcellular location">
    <subcellularLocation>
        <location evidence="1">Membrane</location>
        <topology evidence="1">Multi-pass membrane protein</topology>
    </subcellularLocation>
</comment>
<evidence type="ECO:0000313" key="10">
    <source>
        <dbReference type="Proteomes" id="UP000265520"/>
    </source>
</evidence>
<comment type="similarity">
    <text evidence="2">Belongs to the major facilitator superfamily. Sugar transporter (TC 2.A.1.1) family.</text>
</comment>
<evidence type="ECO:0000256" key="2">
    <source>
        <dbReference type="ARBA" id="ARBA00010992"/>
    </source>
</evidence>
<keyword evidence="5 7" id="KW-1133">Transmembrane helix</keyword>
<keyword evidence="10" id="KW-1185">Reference proteome</keyword>
<dbReference type="PANTHER" id="PTHR48023">
    <property type="entry name" value="D-XYLOSE-PROTON SYMPORTER-LIKE 2"/>
    <property type="match status" value="1"/>
</dbReference>
<keyword evidence="4 7" id="KW-0812">Transmembrane</keyword>
<dbReference type="Pfam" id="PF00083">
    <property type="entry name" value="Sugar_tr"/>
    <property type="match status" value="1"/>
</dbReference>
<keyword evidence="6 7" id="KW-0472">Membrane</keyword>
<evidence type="ECO:0000259" key="8">
    <source>
        <dbReference type="PROSITE" id="PS50850"/>
    </source>
</evidence>
<dbReference type="GO" id="GO:0016020">
    <property type="term" value="C:membrane"/>
    <property type="evidence" value="ECO:0007669"/>
    <property type="project" value="UniProtKB-SubCell"/>
</dbReference>
<dbReference type="Proteomes" id="UP000265520">
    <property type="component" value="Unassembled WGS sequence"/>
</dbReference>
<dbReference type="GO" id="GO:0022857">
    <property type="term" value="F:transmembrane transporter activity"/>
    <property type="evidence" value="ECO:0007669"/>
    <property type="project" value="InterPro"/>
</dbReference>
<accession>A0A392Q0S6</accession>
<name>A0A392Q0S6_9FABA</name>
<dbReference type="InterPro" id="IPR020846">
    <property type="entry name" value="MFS_dom"/>
</dbReference>
<feature type="transmembrane region" description="Helical" evidence="7">
    <location>
        <begin position="49"/>
        <end position="70"/>
    </location>
</feature>
<evidence type="ECO:0000256" key="3">
    <source>
        <dbReference type="ARBA" id="ARBA00022448"/>
    </source>
</evidence>
<protein>
    <submittedName>
        <fullName evidence="9">D-xylose-proton symporter-like 2-like</fullName>
    </submittedName>
</protein>
<sequence>MHAAPMYIAETAPTPIRGQLISLKEFFIVIGIVAGYALGSLLVDTVAGWRYMFGISSPVAVIMGIGMWWLPASPRWLLLRAIQGKGDLQTLKDTAISSLCQLQGPTFHDSASQQVDEIMAELSYIGVENEV</sequence>
<keyword evidence="3" id="KW-0813">Transport</keyword>
<feature type="transmembrane region" description="Helical" evidence="7">
    <location>
        <begin position="26"/>
        <end position="43"/>
    </location>
</feature>
<feature type="domain" description="Major facilitator superfamily (MFS) profile" evidence="8">
    <location>
        <begin position="1"/>
        <end position="131"/>
    </location>
</feature>
<dbReference type="AlphaFoldDB" id="A0A392Q0S6"/>
<dbReference type="EMBL" id="LXQA010107635">
    <property type="protein sequence ID" value="MCI17921.1"/>
    <property type="molecule type" value="Genomic_DNA"/>
</dbReference>